<dbReference type="RefSeq" id="WP_271430445.1">
    <property type="nucleotide sequence ID" value="NZ_JAQIPB010000016.1"/>
</dbReference>
<dbReference type="GO" id="GO:0005886">
    <property type="term" value="C:plasma membrane"/>
    <property type="evidence" value="ECO:0007669"/>
    <property type="project" value="UniProtKB-SubCell"/>
</dbReference>
<name>A0AAE3NDV1_9BURK</name>
<gene>
    <name evidence="9" type="ORF">PGB34_22955</name>
</gene>
<evidence type="ECO:0000313" key="9">
    <source>
        <dbReference type="EMBL" id="MDA7419244.1"/>
    </source>
</evidence>
<evidence type="ECO:0000256" key="4">
    <source>
        <dbReference type="ARBA" id="ARBA00022475"/>
    </source>
</evidence>
<dbReference type="EMBL" id="JAQIPB010000016">
    <property type="protein sequence ID" value="MDA7419244.1"/>
    <property type="molecule type" value="Genomic_DNA"/>
</dbReference>
<keyword evidence="10" id="KW-1185">Reference proteome</keyword>
<keyword evidence="3" id="KW-0813">Transport</keyword>
<organism evidence="9 10">
    <name type="scientific">Xenophilus arseniciresistens</name>
    <dbReference type="NCBI Taxonomy" id="1283306"/>
    <lineage>
        <taxon>Bacteria</taxon>
        <taxon>Pseudomonadati</taxon>
        <taxon>Pseudomonadota</taxon>
        <taxon>Betaproteobacteria</taxon>
        <taxon>Burkholderiales</taxon>
        <taxon>Comamonadaceae</taxon>
        <taxon>Xenophilus</taxon>
    </lineage>
</organism>
<evidence type="ECO:0000256" key="5">
    <source>
        <dbReference type="ARBA" id="ARBA00022692"/>
    </source>
</evidence>
<feature type="transmembrane region" description="Helical" evidence="8">
    <location>
        <begin position="140"/>
        <end position="159"/>
    </location>
</feature>
<dbReference type="PANTHER" id="PTHR30472:SF25">
    <property type="entry name" value="ABC TRANSPORTER PERMEASE PROTEIN MJ0876-RELATED"/>
    <property type="match status" value="1"/>
</dbReference>
<feature type="transmembrane region" description="Helical" evidence="8">
    <location>
        <begin position="107"/>
        <end position="128"/>
    </location>
</feature>
<dbReference type="Proteomes" id="UP001212602">
    <property type="component" value="Unassembled WGS sequence"/>
</dbReference>
<comment type="similarity">
    <text evidence="2">Belongs to the binding-protein-dependent transport system permease family. FecCD subfamily.</text>
</comment>
<dbReference type="Gene3D" id="1.10.3470.10">
    <property type="entry name" value="ABC transporter involved in vitamin B12 uptake, BtuC"/>
    <property type="match status" value="1"/>
</dbReference>
<protein>
    <submittedName>
        <fullName evidence="9">Iron ABC transporter permease</fullName>
    </submittedName>
</protein>
<sequence length="356" mass="37249">MSSTAELRLSADEVLAAYRKLVARRVMIVAGLAVLCVAAFLLDLVTGPSALTAMQVLGGLFSPESLSAPQQAIIWQVRLPYALMAVLVGAALSLAGAEMQTILNNPLASPFTLGVSSAASFGAALAIVLGVSLPLVPAEWMVPINAFVFAFGSVLLLQMMARRRSAGVETVVLLGIALVFAFNALVALVQFLSSQEALQQLVFWSMGSLSRATWNHVGVLALVLAVVTPFSLMAAGRLTSLRLGEDRARSFGVDVGRLRFLTLLRVSLLAATSVAFAGTIGFIGLVGPHMARLLLGEDHRFLLPASLLCGSLIMSLASVASKTLVPGALMPVGIVTAIVGVPVFLFLIFRNPGRGA</sequence>
<dbReference type="GO" id="GO:0033214">
    <property type="term" value="P:siderophore-iron import into cell"/>
    <property type="evidence" value="ECO:0007669"/>
    <property type="project" value="TreeGrafter"/>
</dbReference>
<evidence type="ECO:0000256" key="1">
    <source>
        <dbReference type="ARBA" id="ARBA00004651"/>
    </source>
</evidence>
<evidence type="ECO:0000313" key="10">
    <source>
        <dbReference type="Proteomes" id="UP001212602"/>
    </source>
</evidence>
<dbReference type="FunFam" id="1.10.3470.10:FF:000001">
    <property type="entry name" value="Vitamin B12 ABC transporter permease BtuC"/>
    <property type="match status" value="1"/>
</dbReference>
<keyword evidence="4" id="KW-1003">Cell membrane</keyword>
<keyword evidence="6 8" id="KW-1133">Transmembrane helix</keyword>
<feature type="transmembrane region" description="Helical" evidence="8">
    <location>
        <begin position="260"/>
        <end position="286"/>
    </location>
</feature>
<evidence type="ECO:0000256" key="3">
    <source>
        <dbReference type="ARBA" id="ARBA00022448"/>
    </source>
</evidence>
<reference evidence="9" key="1">
    <citation type="submission" date="2023-01" db="EMBL/GenBank/DDBJ databases">
        <title>Xenophilus mangrovi sp. nov., isolated from soil of Mangrove nature reserve.</title>
        <authorList>
            <person name="Xu S."/>
            <person name="Liu Z."/>
            <person name="Xu Y."/>
        </authorList>
    </citation>
    <scope>NUCLEOTIDE SEQUENCE</scope>
    <source>
        <strain evidence="9">YW8</strain>
    </source>
</reference>
<comment type="caution">
    <text evidence="9">The sequence shown here is derived from an EMBL/GenBank/DDBJ whole genome shotgun (WGS) entry which is preliminary data.</text>
</comment>
<feature type="transmembrane region" description="Helical" evidence="8">
    <location>
        <begin position="73"/>
        <end position="95"/>
    </location>
</feature>
<feature type="transmembrane region" description="Helical" evidence="8">
    <location>
        <begin position="213"/>
        <end position="239"/>
    </location>
</feature>
<keyword evidence="7 8" id="KW-0472">Membrane</keyword>
<evidence type="ECO:0000256" key="2">
    <source>
        <dbReference type="ARBA" id="ARBA00007935"/>
    </source>
</evidence>
<comment type="subcellular location">
    <subcellularLocation>
        <location evidence="1">Cell membrane</location>
        <topology evidence="1">Multi-pass membrane protein</topology>
    </subcellularLocation>
</comment>
<feature type="transmembrane region" description="Helical" evidence="8">
    <location>
        <begin position="328"/>
        <end position="349"/>
    </location>
</feature>
<proteinExistence type="inferred from homology"/>
<feature type="transmembrane region" description="Helical" evidence="8">
    <location>
        <begin position="171"/>
        <end position="193"/>
    </location>
</feature>
<dbReference type="GO" id="GO:0022857">
    <property type="term" value="F:transmembrane transporter activity"/>
    <property type="evidence" value="ECO:0007669"/>
    <property type="project" value="InterPro"/>
</dbReference>
<keyword evidence="5 8" id="KW-0812">Transmembrane</keyword>
<dbReference type="PANTHER" id="PTHR30472">
    <property type="entry name" value="FERRIC ENTEROBACTIN TRANSPORT SYSTEM PERMEASE PROTEIN"/>
    <property type="match status" value="1"/>
</dbReference>
<dbReference type="Pfam" id="PF01032">
    <property type="entry name" value="FecCD"/>
    <property type="match status" value="1"/>
</dbReference>
<dbReference type="SUPFAM" id="SSF81345">
    <property type="entry name" value="ABC transporter involved in vitamin B12 uptake, BtuC"/>
    <property type="match status" value="1"/>
</dbReference>
<dbReference type="InterPro" id="IPR000522">
    <property type="entry name" value="ABC_transptr_permease_BtuC"/>
</dbReference>
<feature type="transmembrane region" description="Helical" evidence="8">
    <location>
        <begin position="301"/>
        <end position="321"/>
    </location>
</feature>
<dbReference type="CDD" id="cd06550">
    <property type="entry name" value="TM_ABC_iron-siderophores_like"/>
    <property type="match status" value="1"/>
</dbReference>
<evidence type="ECO:0000256" key="8">
    <source>
        <dbReference type="SAM" id="Phobius"/>
    </source>
</evidence>
<feature type="transmembrane region" description="Helical" evidence="8">
    <location>
        <begin position="26"/>
        <end position="53"/>
    </location>
</feature>
<evidence type="ECO:0000256" key="6">
    <source>
        <dbReference type="ARBA" id="ARBA00022989"/>
    </source>
</evidence>
<dbReference type="InterPro" id="IPR037294">
    <property type="entry name" value="ABC_BtuC-like"/>
</dbReference>
<accession>A0AAE3NDV1</accession>
<dbReference type="AlphaFoldDB" id="A0AAE3NDV1"/>
<evidence type="ECO:0000256" key="7">
    <source>
        <dbReference type="ARBA" id="ARBA00023136"/>
    </source>
</evidence>